<keyword evidence="1" id="KW-0472">Membrane</keyword>
<gene>
    <name evidence="2" type="ORF">SDC9_158381</name>
</gene>
<comment type="caution">
    <text evidence="2">The sequence shown here is derived from an EMBL/GenBank/DDBJ whole genome shotgun (WGS) entry which is preliminary data.</text>
</comment>
<accession>A0A645FAY7</accession>
<feature type="transmembrane region" description="Helical" evidence="1">
    <location>
        <begin position="61"/>
        <end position="82"/>
    </location>
</feature>
<keyword evidence="1" id="KW-0812">Transmembrane</keyword>
<proteinExistence type="predicted"/>
<keyword evidence="1" id="KW-1133">Transmembrane helix</keyword>
<evidence type="ECO:0000313" key="2">
    <source>
        <dbReference type="EMBL" id="MPN11080.1"/>
    </source>
</evidence>
<organism evidence="2">
    <name type="scientific">bioreactor metagenome</name>
    <dbReference type="NCBI Taxonomy" id="1076179"/>
    <lineage>
        <taxon>unclassified sequences</taxon>
        <taxon>metagenomes</taxon>
        <taxon>ecological metagenomes</taxon>
    </lineage>
</organism>
<dbReference type="AlphaFoldDB" id="A0A645FAY7"/>
<sequence>MERYFPFKIYKLFIEVIKLYEEQGGDILKMSDNLIKATKREEDYVIAVSEKSKRKLFEISLLWLFTFLILIFVRFGLANFFASVIAKPFFLASIAVFFLFVLVSVEFIFRNVFNSEMKVRDYDE</sequence>
<name>A0A645FAY7_9ZZZZ</name>
<feature type="transmembrane region" description="Helical" evidence="1">
    <location>
        <begin position="88"/>
        <end position="109"/>
    </location>
</feature>
<protein>
    <submittedName>
        <fullName evidence="2">Uncharacterized protein</fullName>
    </submittedName>
</protein>
<dbReference type="EMBL" id="VSSQ01057278">
    <property type="protein sequence ID" value="MPN11080.1"/>
    <property type="molecule type" value="Genomic_DNA"/>
</dbReference>
<evidence type="ECO:0000256" key="1">
    <source>
        <dbReference type="SAM" id="Phobius"/>
    </source>
</evidence>
<reference evidence="2" key="1">
    <citation type="submission" date="2019-08" db="EMBL/GenBank/DDBJ databases">
        <authorList>
            <person name="Kucharzyk K."/>
            <person name="Murdoch R.W."/>
            <person name="Higgins S."/>
            <person name="Loffler F."/>
        </authorList>
    </citation>
    <scope>NUCLEOTIDE SEQUENCE</scope>
</reference>